<organism evidence="2 3">
    <name type="scientific">Candidatus Manganitrophus noduliformans</name>
    <dbReference type="NCBI Taxonomy" id="2606439"/>
    <lineage>
        <taxon>Bacteria</taxon>
        <taxon>Pseudomonadati</taxon>
        <taxon>Nitrospirota</taxon>
        <taxon>Nitrospiria</taxon>
        <taxon>Candidatus Troglogloeales</taxon>
        <taxon>Candidatus Manganitrophaceae</taxon>
        <taxon>Candidatus Manganitrophus</taxon>
    </lineage>
</organism>
<dbReference type="InterPro" id="IPR000253">
    <property type="entry name" value="FHA_dom"/>
</dbReference>
<dbReference type="PROSITE" id="PS50006">
    <property type="entry name" value="FHA_DOMAIN"/>
    <property type="match status" value="1"/>
</dbReference>
<dbReference type="Proteomes" id="UP000534783">
    <property type="component" value="Unassembled WGS sequence"/>
</dbReference>
<evidence type="ECO:0000313" key="3">
    <source>
        <dbReference type="Proteomes" id="UP000534783"/>
    </source>
</evidence>
<dbReference type="CDD" id="cd00060">
    <property type="entry name" value="FHA"/>
    <property type="match status" value="1"/>
</dbReference>
<dbReference type="InterPro" id="IPR050923">
    <property type="entry name" value="Cell_Proc_Reg/RNA_Proc"/>
</dbReference>
<dbReference type="InterPro" id="IPR008984">
    <property type="entry name" value="SMAD_FHA_dom_sf"/>
</dbReference>
<protein>
    <submittedName>
        <fullName evidence="2">Type VI secretion system-associated FHA domain protein TagH</fullName>
    </submittedName>
</protein>
<dbReference type="SUPFAM" id="SSF49879">
    <property type="entry name" value="SMAD/FHA domain"/>
    <property type="match status" value="1"/>
</dbReference>
<dbReference type="Gene3D" id="2.60.200.20">
    <property type="match status" value="1"/>
</dbReference>
<dbReference type="EMBL" id="VTOW01000003">
    <property type="protein sequence ID" value="NKE72386.1"/>
    <property type="molecule type" value="Genomic_DNA"/>
</dbReference>
<dbReference type="SMART" id="SM00240">
    <property type="entry name" value="FHA"/>
    <property type="match status" value="1"/>
</dbReference>
<dbReference type="InterPro" id="IPR046883">
    <property type="entry name" value="T6SS_FHA_C"/>
</dbReference>
<name>A0A7X6IC28_9BACT</name>
<proteinExistence type="predicted"/>
<comment type="caution">
    <text evidence="2">The sequence shown here is derived from an EMBL/GenBank/DDBJ whole genome shotgun (WGS) entry which is preliminary data.</text>
</comment>
<keyword evidence="3" id="KW-1185">Reference proteome</keyword>
<accession>A0A7X6IC28</accession>
<evidence type="ECO:0000313" key="2">
    <source>
        <dbReference type="EMBL" id="NKE72386.1"/>
    </source>
</evidence>
<dbReference type="AlphaFoldDB" id="A0A7X6IC28"/>
<dbReference type="NCBIfam" id="TIGR03354">
    <property type="entry name" value="VI_FHA"/>
    <property type="match status" value="1"/>
</dbReference>
<evidence type="ECO:0000259" key="1">
    <source>
        <dbReference type="PROSITE" id="PS50006"/>
    </source>
</evidence>
<dbReference type="PANTHER" id="PTHR23308">
    <property type="entry name" value="NUCLEAR INHIBITOR OF PROTEIN PHOSPHATASE-1"/>
    <property type="match status" value="1"/>
</dbReference>
<feature type="domain" description="FHA" evidence="1">
    <location>
        <begin position="28"/>
        <end position="79"/>
    </location>
</feature>
<reference evidence="2 3" key="1">
    <citation type="journal article" date="2020" name="Nature">
        <title>Bacterial chemolithoautotrophy via manganese oxidation.</title>
        <authorList>
            <person name="Yu H."/>
            <person name="Leadbetter J.R."/>
        </authorList>
    </citation>
    <scope>NUCLEOTIDE SEQUENCE [LARGE SCALE GENOMIC DNA]</scope>
    <source>
        <strain evidence="2 3">Mn-1</strain>
    </source>
</reference>
<dbReference type="Pfam" id="PF00498">
    <property type="entry name" value="FHA"/>
    <property type="match status" value="1"/>
</dbReference>
<dbReference type="RefSeq" id="WP_168061964.1">
    <property type="nucleotide sequence ID" value="NZ_VTOW01000003.1"/>
</dbReference>
<gene>
    <name evidence="2" type="primary">tagH</name>
    <name evidence="2" type="ORF">MNODULE_16670</name>
</gene>
<dbReference type="Pfam" id="PF20232">
    <property type="entry name" value="T6SS_FHA_C"/>
    <property type="match status" value="1"/>
</dbReference>
<dbReference type="InterPro" id="IPR017735">
    <property type="entry name" value="T6SS_FHA"/>
</dbReference>
<sequence length="412" mass="46818">MPFKLVIESILDKTGNEAVECEYEQEVVRIGRQDSNEVQLEDPRRIVSGKHAEIRRKEDQFLLIDIGSKNGTRLNGEPLISGKEYPLGPEDQIAIGNFVLQFFPIIREETKLEAVEVSDATLNFSGTAEETETLLEELSRAYADHQADSEGRRSRIAEILRKAVFSLDEGRARRLLDLVEARFPEPEYQQERVKRKSADTLPPEQMREIAAGRAAHEALKKLAGKYFENAETLDAPEEMTAFVDRLDRVLKVMVDSLADAVKGRREFEAGFEVESTRIFLRKPNPIKVVEGSREIGAYLFDMNISESTEKVIADLEDVFTDLALHQVGMMAGFRECLRGLLKQLDPDTLEGKERREGGALRIGPLAKLAAWDRFREKHRELSEEEVRTFEQILGPYFAEGYLSIQKKKKTTS</sequence>